<dbReference type="InterPro" id="IPR001525">
    <property type="entry name" value="C5_MeTfrase"/>
</dbReference>
<dbReference type="SUPFAM" id="SSF53335">
    <property type="entry name" value="S-adenosyl-L-methionine-dependent methyltransferases"/>
    <property type="match status" value="1"/>
</dbReference>
<dbReference type="InterPro" id="IPR029063">
    <property type="entry name" value="SAM-dependent_MTases_sf"/>
</dbReference>
<dbReference type="EMBL" id="JBHTII010000001">
    <property type="protein sequence ID" value="MFD0788952.1"/>
    <property type="molecule type" value="Genomic_DNA"/>
</dbReference>
<dbReference type="PRINTS" id="PR00105">
    <property type="entry name" value="C5METTRFRASE"/>
</dbReference>
<evidence type="ECO:0000256" key="4">
    <source>
        <dbReference type="ARBA" id="ARBA00022691"/>
    </source>
</evidence>
<evidence type="ECO:0000256" key="7">
    <source>
        <dbReference type="RuleBase" id="RU000416"/>
    </source>
</evidence>
<proteinExistence type="inferred from homology"/>
<dbReference type="Gene3D" id="3.40.50.150">
    <property type="entry name" value="Vaccinia Virus protein VP39"/>
    <property type="match status" value="1"/>
</dbReference>
<keyword evidence="4 6" id="KW-0949">S-adenosyl-L-methionine</keyword>
<dbReference type="Pfam" id="PF00145">
    <property type="entry name" value="DNA_methylase"/>
    <property type="match status" value="1"/>
</dbReference>
<name>A0ABW3ADK3_9MICO</name>
<keyword evidence="9" id="KW-1185">Reference proteome</keyword>
<dbReference type="Proteomes" id="UP001597055">
    <property type="component" value="Unassembled WGS sequence"/>
</dbReference>
<sequence length="359" mass="39339">MTGVIEDTPDRAPVISAVDLFCGAGGLSTGLQDAGVVVVGGVDIEASCAYPFETNIEAPFLHLDVRHVTAAHLEPLWVPGSVRMLAGCAPCQPFSAYRRGTDTSKEEQWPLLREFARLVREVQPDLVTMENVPRIGTSAIFEEFVAELRSEGFEVDWQTVYGPRYGLPQHRRRMVLLASRLGSIAVPAGSRNDGEYKSVRDAIGVLPPVVSGESDPHDALHTARRLSSLNLQRIRASAPGGSWMDWPEDLRSPCHNKASGASFKNVYARMEWDKPSPTITTLSNNFGAGRFGHPEQDRSITLREAAILQGFPRDYRFIKPGNRLNVTATARLIGNAVPPPIARAIGEAVSLHVERSRRN</sequence>
<dbReference type="GO" id="GO:0032259">
    <property type="term" value="P:methylation"/>
    <property type="evidence" value="ECO:0007669"/>
    <property type="project" value="UniProtKB-KW"/>
</dbReference>
<dbReference type="PANTHER" id="PTHR10629">
    <property type="entry name" value="CYTOSINE-SPECIFIC METHYLTRANSFERASE"/>
    <property type="match status" value="1"/>
</dbReference>
<comment type="caution">
    <text evidence="8">The sequence shown here is derived from an EMBL/GenBank/DDBJ whole genome shotgun (WGS) entry which is preliminary data.</text>
</comment>
<evidence type="ECO:0000313" key="8">
    <source>
        <dbReference type="EMBL" id="MFD0788952.1"/>
    </source>
</evidence>
<evidence type="ECO:0000256" key="1">
    <source>
        <dbReference type="ARBA" id="ARBA00011975"/>
    </source>
</evidence>
<dbReference type="NCBIfam" id="TIGR00675">
    <property type="entry name" value="dcm"/>
    <property type="match status" value="1"/>
</dbReference>
<evidence type="ECO:0000256" key="6">
    <source>
        <dbReference type="PROSITE-ProRule" id="PRU01016"/>
    </source>
</evidence>
<dbReference type="PROSITE" id="PS51679">
    <property type="entry name" value="SAM_MT_C5"/>
    <property type="match status" value="1"/>
</dbReference>
<evidence type="ECO:0000256" key="3">
    <source>
        <dbReference type="ARBA" id="ARBA00022679"/>
    </source>
</evidence>
<dbReference type="InterPro" id="IPR050390">
    <property type="entry name" value="C5-Methyltransferase"/>
</dbReference>
<dbReference type="GO" id="GO:0003886">
    <property type="term" value="F:DNA (cytosine-5-)-methyltransferase activity"/>
    <property type="evidence" value="ECO:0007669"/>
    <property type="project" value="UniProtKB-EC"/>
</dbReference>
<reference evidence="9" key="1">
    <citation type="journal article" date="2019" name="Int. J. Syst. Evol. Microbiol.">
        <title>The Global Catalogue of Microorganisms (GCM) 10K type strain sequencing project: providing services to taxonomists for standard genome sequencing and annotation.</title>
        <authorList>
            <consortium name="The Broad Institute Genomics Platform"/>
            <consortium name="The Broad Institute Genome Sequencing Center for Infectious Disease"/>
            <person name="Wu L."/>
            <person name="Ma J."/>
        </authorList>
    </citation>
    <scope>NUCLEOTIDE SEQUENCE [LARGE SCALE GENOMIC DNA]</scope>
    <source>
        <strain evidence="9">CCUG 54523</strain>
    </source>
</reference>
<dbReference type="PANTHER" id="PTHR10629:SF52">
    <property type="entry name" value="DNA (CYTOSINE-5)-METHYLTRANSFERASE 1"/>
    <property type="match status" value="1"/>
</dbReference>
<gene>
    <name evidence="8" type="ORF">ACFQ0P_00970</name>
</gene>
<keyword evidence="2 6" id="KW-0489">Methyltransferase</keyword>
<feature type="active site" evidence="6">
    <location>
        <position position="91"/>
    </location>
</feature>
<evidence type="ECO:0000313" key="9">
    <source>
        <dbReference type="Proteomes" id="UP001597055"/>
    </source>
</evidence>
<comment type="similarity">
    <text evidence="6 7">Belongs to the class I-like SAM-binding methyltransferase superfamily. C5-methyltransferase family.</text>
</comment>
<evidence type="ECO:0000256" key="5">
    <source>
        <dbReference type="ARBA" id="ARBA00022747"/>
    </source>
</evidence>
<dbReference type="EC" id="2.1.1.37" evidence="1"/>
<dbReference type="RefSeq" id="WP_204979874.1">
    <property type="nucleotide sequence ID" value="NZ_JBHTII010000001.1"/>
</dbReference>
<organism evidence="8 9">
    <name type="scientific">Microbacterium insulae</name>
    <dbReference type="NCBI Taxonomy" id="483014"/>
    <lineage>
        <taxon>Bacteria</taxon>
        <taxon>Bacillati</taxon>
        <taxon>Actinomycetota</taxon>
        <taxon>Actinomycetes</taxon>
        <taxon>Micrococcales</taxon>
        <taxon>Microbacteriaceae</taxon>
        <taxon>Microbacterium</taxon>
    </lineage>
</organism>
<protein>
    <recommendedName>
        <fullName evidence="1">DNA (cytosine-5-)-methyltransferase</fullName>
        <ecNumber evidence="1">2.1.1.37</ecNumber>
    </recommendedName>
</protein>
<keyword evidence="3 6" id="KW-0808">Transferase</keyword>
<accession>A0ABW3ADK3</accession>
<keyword evidence="5" id="KW-0680">Restriction system</keyword>
<dbReference type="Gene3D" id="3.90.120.10">
    <property type="entry name" value="DNA Methylase, subunit A, domain 2"/>
    <property type="match status" value="1"/>
</dbReference>
<evidence type="ECO:0000256" key="2">
    <source>
        <dbReference type="ARBA" id="ARBA00022603"/>
    </source>
</evidence>